<dbReference type="InterPro" id="IPR047172">
    <property type="entry name" value="Ajuba-like"/>
</dbReference>
<feature type="domain" description="LIM zinc-binding" evidence="7">
    <location>
        <begin position="175"/>
        <end position="236"/>
    </location>
</feature>
<dbReference type="GO" id="GO:0003714">
    <property type="term" value="F:transcription corepressor activity"/>
    <property type="evidence" value="ECO:0007669"/>
    <property type="project" value="TreeGrafter"/>
</dbReference>
<dbReference type="EMBL" id="CAJFCJ010000024">
    <property type="protein sequence ID" value="CAD5124918.1"/>
    <property type="molecule type" value="Genomic_DNA"/>
</dbReference>
<dbReference type="GO" id="GO:0005667">
    <property type="term" value="C:transcription regulator complex"/>
    <property type="evidence" value="ECO:0007669"/>
    <property type="project" value="TreeGrafter"/>
</dbReference>
<keyword evidence="4 5" id="KW-0440">LIM domain</keyword>
<dbReference type="CDD" id="cd09438">
    <property type="entry name" value="LIM3_Ajuba_like"/>
    <property type="match status" value="1"/>
</dbReference>
<feature type="domain" description="LIM zinc-binding" evidence="7">
    <location>
        <begin position="240"/>
        <end position="300"/>
    </location>
</feature>
<dbReference type="OrthoDB" id="25414at2759"/>
<feature type="compositionally biased region" description="Low complexity" evidence="6">
    <location>
        <begin position="72"/>
        <end position="87"/>
    </location>
</feature>
<dbReference type="Proteomes" id="UP000549394">
    <property type="component" value="Unassembled WGS sequence"/>
</dbReference>
<dbReference type="Gene3D" id="2.10.110.10">
    <property type="entry name" value="Cysteine Rich Protein"/>
    <property type="match status" value="3"/>
</dbReference>
<evidence type="ECO:0000313" key="9">
    <source>
        <dbReference type="Proteomes" id="UP000549394"/>
    </source>
</evidence>
<dbReference type="GO" id="GO:0046872">
    <property type="term" value="F:metal ion binding"/>
    <property type="evidence" value="ECO:0007669"/>
    <property type="project" value="UniProtKB-KW"/>
</dbReference>
<dbReference type="Pfam" id="PF00412">
    <property type="entry name" value="LIM"/>
    <property type="match status" value="3"/>
</dbReference>
<protein>
    <submittedName>
        <fullName evidence="8">DgyrCDS13163</fullName>
    </submittedName>
</protein>
<evidence type="ECO:0000256" key="3">
    <source>
        <dbReference type="ARBA" id="ARBA00022833"/>
    </source>
</evidence>
<name>A0A7I8W9V9_9ANNE</name>
<dbReference type="CDD" id="cd09355">
    <property type="entry name" value="LIM2_Ajuba_like"/>
    <property type="match status" value="1"/>
</dbReference>
<feature type="compositionally biased region" description="Low complexity" evidence="6">
    <location>
        <begin position="48"/>
        <end position="64"/>
    </location>
</feature>
<evidence type="ECO:0000256" key="1">
    <source>
        <dbReference type="ARBA" id="ARBA00022723"/>
    </source>
</evidence>
<evidence type="ECO:0000313" key="8">
    <source>
        <dbReference type="EMBL" id="CAD5124918.1"/>
    </source>
</evidence>
<organism evidence="8 9">
    <name type="scientific">Dimorphilus gyrociliatus</name>
    <dbReference type="NCBI Taxonomy" id="2664684"/>
    <lineage>
        <taxon>Eukaryota</taxon>
        <taxon>Metazoa</taxon>
        <taxon>Spiralia</taxon>
        <taxon>Lophotrochozoa</taxon>
        <taxon>Annelida</taxon>
        <taxon>Polychaeta</taxon>
        <taxon>Polychaeta incertae sedis</taxon>
        <taxon>Dinophilidae</taxon>
        <taxon>Dimorphilus</taxon>
    </lineage>
</organism>
<feature type="compositionally biased region" description="Basic and acidic residues" evidence="6">
    <location>
        <begin position="15"/>
        <end position="28"/>
    </location>
</feature>
<dbReference type="GO" id="GO:0007010">
    <property type="term" value="P:cytoskeleton organization"/>
    <property type="evidence" value="ECO:0007669"/>
    <property type="project" value="TreeGrafter"/>
</dbReference>
<evidence type="ECO:0000256" key="6">
    <source>
        <dbReference type="SAM" id="MobiDB-lite"/>
    </source>
</evidence>
<dbReference type="InterPro" id="IPR047248">
    <property type="entry name" value="Ajuba-like_LIM3"/>
</dbReference>
<dbReference type="GO" id="GO:0035331">
    <property type="term" value="P:negative regulation of hippo signaling"/>
    <property type="evidence" value="ECO:0007669"/>
    <property type="project" value="TreeGrafter"/>
</dbReference>
<gene>
    <name evidence="8" type="ORF">DGYR_LOCUS12390</name>
</gene>
<evidence type="ECO:0000256" key="2">
    <source>
        <dbReference type="ARBA" id="ARBA00022737"/>
    </source>
</evidence>
<sequence>MEQFSNEITINHISGSRDTKTSKNEKKSPPSYADYNNSHVPRYIPQMSGSTYSSPRSSISYEYSNTAQVAPSSSSVSTTSADSKTSSPRTGSVVPPPPYEQRDYQNIAEKRLAVLTQQLERNMRVSSPQAPPPPPYTATHNVQRPISSRINIERKVEALTNSIQDKIDIGGEYFGECVKCGDRVNGSEEACQAMGKLYHTSCFVCVSCGRTLRGKTFYQVQGKVYCEEDYLYSGFQQSADKCAVCGHLIMEMILQAVGKSYHPGCFRCCMCNECLDGVPFTVDVEGRIFCVKDYHRKYAPKCAVCGHAITPVDGSEETVRVVSMDKDFHIDCYKCEDCGVQLTDECDRRCYPLDGHLLCHACHINRLHARSAPTPTSVYSQRSSLVSNGASSRPHYKITDL</sequence>
<dbReference type="SMART" id="SM00132">
    <property type="entry name" value="LIM"/>
    <property type="match status" value="3"/>
</dbReference>
<feature type="domain" description="LIM zinc-binding" evidence="7">
    <location>
        <begin position="303"/>
        <end position="369"/>
    </location>
</feature>
<dbReference type="AlphaFoldDB" id="A0A7I8W9V9"/>
<evidence type="ECO:0000259" key="7">
    <source>
        <dbReference type="PROSITE" id="PS50023"/>
    </source>
</evidence>
<reference evidence="8 9" key="1">
    <citation type="submission" date="2020-08" db="EMBL/GenBank/DDBJ databases">
        <authorList>
            <person name="Hejnol A."/>
        </authorList>
    </citation>
    <scope>NUCLEOTIDE SEQUENCE [LARGE SCALE GENOMIC DNA]</scope>
</reference>
<dbReference type="PANTHER" id="PTHR24219">
    <property type="entry name" value="LIM DOMAIN-CONTAINING PROTEIN JUB"/>
    <property type="match status" value="1"/>
</dbReference>
<evidence type="ECO:0000256" key="4">
    <source>
        <dbReference type="ARBA" id="ARBA00023038"/>
    </source>
</evidence>
<evidence type="ECO:0000256" key="5">
    <source>
        <dbReference type="PROSITE-ProRule" id="PRU00125"/>
    </source>
</evidence>
<dbReference type="InterPro" id="IPR001781">
    <property type="entry name" value="Znf_LIM"/>
</dbReference>
<dbReference type="GO" id="GO:0005912">
    <property type="term" value="C:adherens junction"/>
    <property type="evidence" value="ECO:0007669"/>
    <property type="project" value="TreeGrafter"/>
</dbReference>
<dbReference type="SUPFAM" id="SSF57716">
    <property type="entry name" value="Glucocorticoid receptor-like (DNA-binding domain)"/>
    <property type="match status" value="3"/>
</dbReference>
<feature type="compositionally biased region" description="Polar residues" evidence="6">
    <location>
        <begin position="1"/>
        <end position="14"/>
    </location>
</feature>
<keyword evidence="3 5" id="KW-0862">Zinc</keyword>
<dbReference type="PROSITE" id="PS50023">
    <property type="entry name" value="LIM_DOMAIN_2"/>
    <property type="match status" value="3"/>
</dbReference>
<dbReference type="GO" id="GO:0000932">
    <property type="term" value="C:P-body"/>
    <property type="evidence" value="ECO:0007669"/>
    <property type="project" value="TreeGrafter"/>
</dbReference>
<feature type="region of interest" description="Disordered" evidence="6">
    <location>
        <begin position="1"/>
        <end position="101"/>
    </location>
</feature>
<dbReference type="PANTHER" id="PTHR24219:SF4">
    <property type="entry name" value="LIM DOMAIN-CONTAINING PROTEIN JUB"/>
    <property type="match status" value="1"/>
</dbReference>
<dbReference type="GO" id="GO:0005634">
    <property type="term" value="C:nucleus"/>
    <property type="evidence" value="ECO:0007669"/>
    <property type="project" value="TreeGrafter"/>
</dbReference>
<comment type="caution">
    <text evidence="8">The sequence shown here is derived from an EMBL/GenBank/DDBJ whole genome shotgun (WGS) entry which is preliminary data.</text>
</comment>
<dbReference type="FunFam" id="2.10.110.10:FF:000037">
    <property type="entry name" value="LIM domain-containing protein 1"/>
    <property type="match status" value="1"/>
</dbReference>
<dbReference type="FunFam" id="2.10.110.10:FF:000028">
    <property type="entry name" value="LIM domain-containing protein 1"/>
    <property type="match status" value="1"/>
</dbReference>
<proteinExistence type="predicted"/>
<dbReference type="PROSITE" id="PS00478">
    <property type="entry name" value="LIM_DOMAIN_1"/>
    <property type="match status" value="1"/>
</dbReference>
<keyword evidence="2" id="KW-0677">Repeat</keyword>
<keyword evidence="9" id="KW-1185">Reference proteome</keyword>
<dbReference type="InterPro" id="IPR047247">
    <property type="entry name" value="Ajuba-like_LIM2"/>
</dbReference>
<accession>A0A7I8W9V9</accession>
<keyword evidence="1 5" id="KW-0479">Metal-binding</keyword>
<dbReference type="GO" id="GO:0001666">
    <property type="term" value="P:response to hypoxia"/>
    <property type="evidence" value="ECO:0007669"/>
    <property type="project" value="TreeGrafter"/>
</dbReference>